<sequence length="75" mass="9142">MILSLKYSDDDNLSFKIVLFRQTFNKEKILKINILYDETQKEKFGSGTSNLIIKYHRRRLRFLTWFFLLFQGTMQ</sequence>
<name>A0ABQ8J095_DERPT</name>
<dbReference type="Proteomes" id="UP000887458">
    <property type="component" value="Unassembled WGS sequence"/>
</dbReference>
<comment type="caution">
    <text evidence="1">The sequence shown here is derived from an EMBL/GenBank/DDBJ whole genome shotgun (WGS) entry which is preliminary data.</text>
</comment>
<evidence type="ECO:0000313" key="2">
    <source>
        <dbReference type="Proteomes" id="UP000887458"/>
    </source>
</evidence>
<proteinExistence type="predicted"/>
<protein>
    <submittedName>
        <fullName evidence="1">Uncharacterized protein</fullName>
    </submittedName>
</protein>
<accession>A0ABQ8J095</accession>
<evidence type="ECO:0000313" key="1">
    <source>
        <dbReference type="EMBL" id="KAH9415945.1"/>
    </source>
</evidence>
<reference evidence="1 2" key="1">
    <citation type="journal article" date="2018" name="J. Allergy Clin. Immunol.">
        <title>High-quality assembly of Dermatophagoides pteronyssinus genome and transcriptome reveals a wide range of novel allergens.</title>
        <authorList>
            <person name="Liu X.Y."/>
            <person name="Yang K.Y."/>
            <person name="Wang M.Q."/>
            <person name="Kwok J.S."/>
            <person name="Zeng X."/>
            <person name="Yang Z."/>
            <person name="Xiao X.J."/>
            <person name="Lau C.P."/>
            <person name="Li Y."/>
            <person name="Huang Z.M."/>
            <person name="Ba J.G."/>
            <person name="Yim A.K."/>
            <person name="Ouyang C.Y."/>
            <person name="Ngai S.M."/>
            <person name="Chan T.F."/>
            <person name="Leung E.L."/>
            <person name="Liu L."/>
            <person name="Liu Z.G."/>
            <person name="Tsui S.K."/>
        </authorList>
    </citation>
    <scope>NUCLEOTIDE SEQUENCE [LARGE SCALE GENOMIC DNA]</scope>
    <source>
        <strain evidence="1">Derp</strain>
    </source>
</reference>
<keyword evidence="2" id="KW-1185">Reference proteome</keyword>
<gene>
    <name evidence="1" type="ORF">DERP_000439</name>
</gene>
<reference evidence="1 2" key="2">
    <citation type="journal article" date="2022" name="Mol. Biol. Evol.">
        <title>Comparative Genomics Reveals Insights into the Divergent Evolution of Astigmatic Mites and Household Pest Adaptations.</title>
        <authorList>
            <person name="Xiong Q."/>
            <person name="Wan A.T."/>
            <person name="Liu X."/>
            <person name="Fung C.S."/>
            <person name="Xiao X."/>
            <person name="Malainual N."/>
            <person name="Hou J."/>
            <person name="Wang L."/>
            <person name="Wang M."/>
            <person name="Yang K.Y."/>
            <person name="Cui Y."/>
            <person name="Leung E.L."/>
            <person name="Nong W."/>
            <person name="Shin S.K."/>
            <person name="Au S.W."/>
            <person name="Jeong K.Y."/>
            <person name="Chew F.T."/>
            <person name="Hui J.H."/>
            <person name="Leung T.F."/>
            <person name="Tungtrongchitr A."/>
            <person name="Zhong N."/>
            <person name="Liu Z."/>
            <person name="Tsui S.K."/>
        </authorList>
    </citation>
    <scope>NUCLEOTIDE SEQUENCE [LARGE SCALE GENOMIC DNA]</scope>
    <source>
        <strain evidence="1">Derp</strain>
    </source>
</reference>
<dbReference type="EMBL" id="NJHN03000095">
    <property type="protein sequence ID" value="KAH9415945.1"/>
    <property type="molecule type" value="Genomic_DNA"/>
</dbReference>
<organism evidence="1 2">
    <name type="scientific">Dermatophagoides pteronyssinus</name>
    <name type="common">European house dust mite</name>
    <dbReference type="NCBI Taxonomy" id="6956"/>
    <lineage>
        <taxon>Eukaryota</taxon>
        <taxon>Metazoa</taxon>
        <taxon>Ecdysozoa</taxon>
        <taxon>Arthropoda</taxon>
        <taxon>Chelicerata</taxon>
        <taxon>Arachnida</taxon>
        <taxon>Acari</taxon>
        <taxon>Acariformes</taxon>
        <taxon>Sarcoptiformes</taxon>
        <taxon>Astigmata</taxon>
        <taxon>Psoroptidia</taxon>
        <taxon>Analgoidea</taxon>
        <taxon>Pyroglyphidae</taxon>
        <taxon>Dermatophagoidinae</taxon>
        <taxon>Dermatophagoides</taxon>
    </lineage>
</organism>